<dbReference type="Proteomes" id="UP000034166">
    <property type="component" value="Unassembled WGS sequence"/>
</dbReference>
<dbReference type="GO" id="GO:0006813">
    <property type="term" value="P:potassium ion transport"/>
    <property type="evidence" value="ECO:0007669"/>
    <property type="project" value="InterPro"/>
</dbReference>
<evidence type="ECO:0000313" key="5">
    <source>
        <dbReference type="Proteomes" id="UP000034166"/>
    </source>
</evidence>
<feature type="transmembrane region" description="Helical" evidence="2">
    <location>
        <begin position="48"/>
        <end position="65"/>
    </location>
</feature>
<dbReference type="PATRIC" id="fig|1408103.3.peg.777"/>
<accession>A0A0M2SYP3</accession>
<keyword evidence="2" id="KW-0812">Transmembrane</keyword>
<dbReference type="InterPro" id="IPR013099">
    <property type="entry name" value="K_chnl_dom"/>
</dbReference>
<evidence type="ECO:0000313" key="4">
    <source>
        <dbReference type="EMBL" id="KKK39298.1"/>
    </source>
</evidence>
<comment type="subcellular location">
    <subcellularLocation>
        <location evidence="1">Cell membrane</location>
        <topology evidence="1">Multi-pass membrane protein</topology>
    </subcellularLocation>
</comment>
<dbReference type="Pfam" id="PF07885">
    <property type="entry name" value="Ion_trans_2"/>
    <property type="match status" value="1"/>
</dbReference>
<dbReference type="EMBL" id="LAYY01000003">
    <property type="protein sequence ID" value="KKK39298.1"/>
    <property type="molecule type" value="Genomic_DNA"/>
</dbReference>
<dbReference type="PANTHER" id="PTHR43833:SF9">
    <property type="entry name" value="POTASSIUM CHANNEL PROTEIN YUGO-RELATED"/>
    <property type="match status" value="1"/>
</dbReference>
<dbReference type="InterPro" id="IPR003148">
    <property type="entry name" value="RCK_N"/>
</dbReference>
<dbReference type="Pfam" id="PF02254">
    <property type="entry name" value="TrkA_N"/>
    <property type="match status" value="1"/>
</dbReference>
<evidence type="ECO:0000256" key="1">
    <source>
        <dbReference type="ARBA" id="ARBA00004651"/>
    </source>
</evidence>
<dbReference type="SUPFAM" id="SSF81324">
    <property type="entry name" value="Voltage-gated potassium channels"/>
    <property type="match status" value="1"/>
</dbReference>
<sequence length="336" mass="36954">MPQHLYIRFIRLPLLLRILLITSLLICLFGLFIHLIEPENFPTVFDGVWWAIITASTVGYGDYVPLTMAGRLAGIVLLFIGAGFLSTYFITLSTAAVTKQEEYIKGGADYKGNGHLVVIGWNERSKAIIGSLSKSHQHILLIDETLNSNPMPFHHVHFIKGKALQDEVLLQANITAAAKVIITADQNLDELQADMNSILTLLAVKGLNPDVGCIVEILTKEQLNNAKRAGADEIIKTNSLTSAIFLDSIHSTGMVNPLSDLLDELAAQKLEYQPGSPETLGKNFKQAHLFLLSEETLLLGIKKGNDLYVNPTNGIKIEKEDQLLVITNKHKLPGSK</sequence>
<reference evidence="4 5" key="1">
    <citation type="submission" date="2015-04" db="EMBL/GenBank/DDBJ databases">
        <title>Taxonomic description and genome sequence of Bacillus campisalis sp. nov., a novel member of the genus Bacillus isolated from solar saltern.</title>
        <authorList>
            <person name="Mathan Kumar R."/>
            <person name="Kaur G."/>
            <person name="Kumar A."/>
            <person name="Singh N.K."/>
            <person name="Kaur N."/>
            <person name="Kumar N."/>
            <person name="Mayilraj S."/>
        </authorList>
    </citation>
    <scope>NUCLEOTIDE SEQUENCE [LARGE SCALE GENOMIC DNA]</scope>
    <source>
        <strain evidence="4 5">SA2-6</strain>
    </source>
</reference>
<comment type="caution">
    <text evidence="4">The sequence shown here is derived from an EMBL/GenBank/DDBJ whole genome shotgun (WGS) entry which is preliminary data.</text>
</comment>
<keyword evidence="2" id="KW-1133">Transmembrane helix</keyword>
<proteinExistence type="predicted"/>
<protein>
    <submittedName>
        <fullName evidence="4">Ion transporter</fullName>
    </submittedName>
</protein>
<feature type="domain" description="RCK N-terminal" evidence="3">
    <location>
        <begin position="113"/>
        <end position="235"/>
    </location>
</feature>
<feature type="transmembrane region" description="Helical" evidence="2">
    <location>
        <begin position="12"/>
        <end position="36"/>
    </location>
</feature>
<dbReference type="RefSeq" id="WP_046522333.1">
    <property type="nucleotide sequence ID" value="NZ_LAYY01000003.1"/>
</dbReference>
<feature type="transmembrane region" description="Helical" evidence="2">
    <location>
        <begin position="72"/>
        <end position="90"/>
    </location>
</feature>
<organism evidence="4 5">
    <name type="scientific">Mesobacillus campisalis</name>
    <dbReference type="NCBI Taxonomy" id="1408103"/>
    <lineage>
        <taxon>Bacteria</taxon>
        <taxon>Bacillati</taxon>
        <taxon>Bacillota</taxon>
        <taxon>Bacilli</taxon>
        <taxon>Bacillales</taxon>
        <taxon>Bacillaceae</taxon>
        <taxon>Mesobacillus</taxon>
    </lineage>
</organism>
<dbReference type="Gene3D" id="3.40.50.720">
    <property type="entry name" value="NAD(P)-binding Rossmann-like Domain"/>
    <property type="match status" value="1"/>
</dbReference>
<evidence type="ECO:0000259" key="3">
    <source>
        <dbReference type="PROSITE" id="PS51201"/>
    </source>
</evidence>
<dbReference type="AlphaFoldDB" id="A0A0M2SYP3"/>
<dbReference type="Gene3D" id="1.10.287.70">
    <property type="match status" value="1"/>
</dbReference>
<evidence type="ECO:0000256" key="2">
    <source>
        <dbReference type="SAM" id="Phobius"/>
    </source>
</evidence>
<dbReference type="GO" id="GO:0005886">
    <property type="term" value="C:plasma membrane"/>
    <property type="evidence" value="ECO:0007669"/>
    <property type="project" value="UniProtKB-SubCell"/>
</dbReference>
<dbReference type="SUPFAM" id="SSF51735">
    <property type="entry name" value="NAD(P)-binding Rossmann-fold domains"/>
    <property type="match status" value="1"/>
</dbReference>
<dbReference type="InterPro" id="IPR036291">
    <property type="entry name" value="NAD(P)-bd_dom_sf"/>
</dbReference>
<dbReference type="InterPro" id="IPR050721">
    <property type="entry name" value="Trk_Ktr_HKT_K-transport"/>
</dbReference>
<keyword evidence="5" id="KW-1185">Reference proteome</keyword>
<gene>
    <name evidence="4" type="ORF">WQ57_03450</name>
</gene>
<name>A0A0M2SYP3_9BACI</name>
<dbReference type="PROSITE" id="PS51201">
    <property type="entry name" value="RCK_N"/>
    <property type="match status" value="1"/>
</dbReference>
<keyword evidence="2" id="KW-0472">Membrane</keyword>
<dbReference type="OrthoDB" id="9785285at2"/>
<dbReference type="PANTHER" id="PTHR43833">
    <property type="entry name" value="POTASSIUM CHANNEL PROTEIN 2-RELATED-RELATED"/>
    <property type="match status" value="1"/>
</dbReference>